<dbReference type="EMBL" id="CP068073">
    <property type="protein sequence ID" value="QQS82299.1"/>
    <property type="molecule type" value="Genomic_DNA"/>
</dbReference>
<dbReference type="SUPFAM" id="SSF48179">
    <property type="entry name" value="6-phosphogluconate dehydrogenase C-terminal domain-like"/>
    <property type="match status" value="2"/>
</dbReference>
<evidence type="ECO:0000256" key="4">
    <source>
        <dbReference type="ARBA" id="ARBA00012076"/>
    </source>
</evidence>
<evidence type="ECO:0000256" key="8">
    <source>
        <dbReference type="ARBA" id="ARBA00023027"/>
    </source>
</evidence>
<dbReference type="InterPro" id="IPR001753">
    <property type="entry name" value="Enoyl-CoA_hydra/iso"/>
</dbReference>
<keyword evidence="9" id="KW-0443">Lipid metabolism</keyword>
<evidence type="ECO:0000256" key="6">
    <source>
        <dbReference type="ARBA" id="ARBA00022963"/>
    </source>
</evidence>
<comment type="catalytic activity">
    <reaction evidence="10">
        <text>a (3S)-3-hydroxyacyl-CoA + NAD(+) = a 3-oxoacyl-CoA + NADH + H(+)</text>
        <dbReference type="Rhea" id="RHEA:22432"/>
        <dbReference type="ChEBI" id="CHEBI:15378"/>
        <dbReference type="ChEBI" id="CHEBI:57318"/>
        <dbReference type="ChEBI" id="CHEBI:57540"/>
        <dbReference type="ChEBI" id="CHEBI:57945"/>
        <dbReference type="ChEBI" id="CHEBI:90726"/>
        <dbReference type="EC" id="1.1.1.35"/>
    </reaction>
</comment>
<dbReference type="InterPro" id="IPR036291">
    <property type="entry name" value="NAD(P)-bd_dom_sf"/>
</dbReference>
<dbReference type="Pfam" id="PF00725">
    <property type="entry name" value="3HCDH"/>
    <property type="match status" value="1"/>
</dbReference>
<feature type="domain" description="3-hydroxyacyl-CoA dehydrogenase NAD binding" evidence="13">
    <location>
        <begin position="5"/>
        <end position="186"/>
    </location>
</feature>
<evidence type="ECO:0000313" key="14">
    <source>
        <dbReference type="EMBL" id="QQS82299.1"/>
    </source>
</evidence>
<keyword evidence="8" id="KW-0520">NAD</keyword>
<dbReference type="InterPro" id="IPR006176">
    <property type="entry name" value="3-OHacyl-CoA_DH_NAD-bd"/>
</dbReference>
<dbReference type="EMBL" id="RQTE01000102">
    <property type="protein sequence ID" value="RZI02426.1"/>
    <property type="molecule type" value="Genomic_DNA"/>
</dbReference>
<dbReference type="PROSITE" id="PS00166">
    <property type="entry name" value="ENOYL_COA_HYDRATASE"/>
    <property type="match status" value="1"/>
</dbReference>
<accession>A0A143PBH8</accession>
<evidence type="ECO:0000259" key="12">
    <source>
        <dbReference type="Pfam" id="PF00725"/>
    </source>
</evidence>
<evidence type="ECO:0000313" key="16">
    <source>
        <dbReference type="Proteomes" id="UP000293854"/>
    </source>
</evidence>
<evidence type="ECO:0000256" key="10">
    <source>
        <dbReference type="ARBA" id="ARBA00049556"/>
    </source>
</evidence>
<name>A0A143PBH8_9STAP</name>
<dbReference type="CDD" id="cd06558">
    <property type="entry name" value="crotonase-like"/>
    <property type="match status" value="1"/>
</dbReference>
<gene>
    <name evidence="15" type="ORF">EIG99_06295</name>
    <name evidence="14" type="ORF">I6J05_10345</name>
</gene>
<dbReference type="InterPro" id="IPR008927">
    <property type="entry name" value="6-PGluconate_DH-like_C_sf"/>
</dbReference>
<comment type="similarity">
    <text evidence="3">Belongs to the 3-hydroxyacyl-CoA dehydrogenase family.</text>
</comment>
<dbReference type="KEGG" id="scv:A4G25_08180"/>
<evidence type="ECO:0000313" key="17">
    <source>
        <dbReference type="Proteomes" id="UP000595942"/>
    </source>
</evidence>
<dbReference type="PANTHER" id="PTHR48075:SF7">
    <property type="entry name" value="3-HYDROXYACYL-COA DEHYDROGENASE-RELATED"/>
    <property type="match status" value="1"/>
</dbReference>
<evidence type="ECO:0000256" key="11">
    <source>
        <dbReference type="RuleBase" id="RU003707"/>
    </source>
</evidence>
<dbReference type="Gene3D" id="1.10.1040.50">
    <property type="match status" value="1"/>
</dbReference>
<dbReference type="Pfam" id="PF00378">
    <property type="entry name" value="ECH_1"/>
    <property type="match status" value="1"/>
</dbReference>
<evidence type="ECO:0000256" key="9">
    <source>
        <dbReference type="ARBA" id="ARBA00023098"/>
    </source>
</evidence>
<dbReference type="InterPro" id="IPR029045">
    <property type="entry name" value="ClpP/crotonase-like_dom_sf"/>
</dbReference>
<dbReference type="PANTHER" id="PTHR48075">
    <property type="entry name" value="3-HYDROXYACYL-COA DEHYDROGENASE FAMILY PROTEIN"/>
    <property type="match status" value="1"/>
</dbReference>
<evidence type="ECO:0000256" key="3">
    <source>
        <dbReference type="ARBA" id="ARBA00009463"/>
    </source>
</evidence>
<dbReference type="GO" id="GO:0006635">
    <property type="term" value="P:fatty acid beta-oxidation"/>
    <property type="evidence" value="ECO:0007669"/>
    <property type="project" value="UniProtKB-UniPathway"/>
</dbReference>
<dbReference type="InterPro" id="IPR006108">
    <property type="entry name" value="3HC_DH_C"/>
</dbReference>
<comment type="pathway">
    <text evidence="1">Lipid metabolism; fatty acid beta-oxidation.</text>
</comment>
<dbReference type="Pfam" id="PF02737">
    <property type="entry name" value="3HCDH_N"/>
    <property type="match status" value="1"/>
</dbReference>
<sequence>MTIRKVTVLGAGTMGAQLAAVLVNAGLKVKLLDIVVDKDDPNKISKKAYETITDKKRPLLFDLSLADNLTYGNFNEDLENDDADLYIEAVKEDIDIKHQVWQAVTKHAKADALFATNTSGIPINAIAKSFDSADKSRFFGLHFFNPPRIMKLVEVIPTEATDPSVIEEISDFATNVLGKGVVIAHDVPGFVANRIGTHSMNDVMYRAEQDGFSITEVDALTGKAIGRPKTGTYALTDLVGLDIAVSVIKGLQQVPDEAPYFQEAELPNKLYEAGALGRKTKQGFYKKDKEKKQRLVYDPETGDYLPVDQPQLPILAEFNKDLKHNLDVIFEADDKAGKFLWETLRNNFYYSAKNVPKASDDFRDIDRAMVWGFNWKLGPFQLWDLIGFDRVKSRIEDELGDLPEWLDDIDGNFYEAGESIENVAPVSDFVDEEIWDNRDSKLSIANGDQLLLKLQSKNNVITDDFNDDLVEAIDMLENQDFSSMVIYADGNNFSVGANLYQMKKAHEDNVVDNAIGDAIEKLHYSFNRLKYSLKPVVTAVQGRALGGGCELVLYSPFVVAASETYIGLVEAGVGLLPSGGGLAEMADRILSTSHKADDKQASMSKVLMNIGFAKVSTNAYEAQRYGYLRDTDTVIFNKEKRVEVALKRAQFEADTNYIPATKQQYIALGEDFKANAEGQLDAQVKGHFISEHDYNIASRIATVLAGGDLPRNTFVNQRYIQTLEKENFIELLKTKKTYERISHMLETGKPLRN</sequence>
<keyword evidence="5" id="KW-0276">Fatty acid metabolism</keyword>
<evidence type="ECO:0000256" key="2">
    <source>
        <dbReference type="ARBA" id="ARBA00008750"/>
    </source>
</evidence>
<comment type="similarity">
    <text evidence="11">Belongs to the enoyl-CoA hydratase/isomerase family.</text>
</comment>
<comment type="similarity">
    <text evidence="2">In the N-terminal section; belongs to the enoyl-CoA hydratase/isomerase family.</text>
</comment>
<dbReference type="Proteomes" id="UP000293854">
    <property type="component" value="Unassembled WGS sequence"/>
</dbReference>
<dbReference type="UniPathway" id="UPA00659"/>
<dbReference type="RefSeq" id="WP_047132046.1">
    <property type="nucleotide sequence ID" value="NZ_CP015114.1"/>
</dbReference>
<evidence type="ECO:0000313" key="15">
    <source>
        <dbReference type="EMBL" id="RZI02426.1"/>
    </source>
</evidence>
<evidence type="ECO:0000259" key="13">
    <source>
        <dbReference type="Pfam" id="PF02737"/>
    </source>
</evidence>
<reference evidence="15 16" key="1">
    <citation type="submission" date="2018-11" db="EMBL/GenBank/DDBJ databases">
        <title>Genomic profiling of Staphylococcus species from a Poultry farm system in KwaZulu-Natal, South Africa.</title>
        <authorList>
            <person name="Amoako D.G."/>
            <person name="Somboro A.M."/>
            <person name="Abia A.L.K."/>
            <person name="Bester L.A."/>
            <person name="Essack S.Y."/>
        </authorList>
    </citation>
    <scope>NUCLEOTIDE SEQUENCE [LARGE SCALE GENOMIC DNA]</scope>
    <source>
        <strain evidence="15 16">SA11</strain>
    </source>
</reference>
<dbReference type="GO" id="GO:0003857">
    <property type="term" value="F:(3S)-3-hydroxyacyl-CoA dehydrogenase (NAD+) activity"/>
    <property type="evidence" value="ECO:0007669"/>
    <property type="project" value="UniProtKB-EC"/>
</dbReference>
<dbReference type="EC" id="4.2.1.17" evidence="4"/>
<dbReference type="AlphaFoldDB" id="A0A143PBH8"/>
<evidence type="ECO:0000256" key="1">
    <source>
        <dbReference type="ARBA" id="ARBA00005005"/>
    </source>
</evidence>
<feature type="domain" description="3-hydroxyacyl-CoA dehydrogenase C-terminal" evidence="12">
    <location>
        <begin position="189"/>
        <end position="286"/>
    </location>
</feature>
<dbReference type="GO" id="GO:0004300">
    <property type="term" value="F:enoyl-CoA hydratase activity"/>
    <property type="evidence" value="ECO:0007669"/>
    <property type="project" value="UniProtKB-EC"/>
</dbReference>
<keyword evidence="7" id="KW-0560">Oxidoreductase</keyword>
<dbReference type="InterPro" id="IPR018376">
    <property type="entry name" value="Enoyl-CoA_hyd/isom_CS"/>
</dbReference>
<evidence type="ECO:0000256" key="5">
    <source>
        <dbReference type="ARBA" id="ARBA00022832"/>
    </source>
</evidence>
<dbReference type="GO" id="GO:0070403">
    <property type="term" value="F:NAD+ binding"/>
    <property type="evidence" value="ECO:0007669"/>
    <property type="project" value="InterPro"/>
</dbReference>
<reference evidence="14 17" key="2">
    <citation type="submission" date="2021-01" db="EMBL/GenBank/DDBJ databases">
        <title>FDA dAtabase for Regulatory Grade micrObial Sequences (FDA-ARGOS): Supporting development and validation of Infectious Disease Dx tests.</title>
        <authorList>
            <person name="Sproer C."/>
            <person name="Gronow S."/>
            <person name="Severitt S."/>
            <person name="Schroder I."/>
            <person name="Tallon L."/>
            <person name="Sadzewicz L."/>
            <person name="Zhao X."/>
            <person name="Boylan J."/>
            <person name="Ott S."/>
            <person name="Bowen H."/>
            <person name="Vavikolanu K."/>
            <person name="Mehta A."/>
            <person name="Aluvathingal J."/>
            <person name="Nadendla S."/>
            <person name="Lowell S."/>
            <person name="Myers T."/>
            <person name="Yan Y."/>
            <person name="Sichtig H."/>
        </authorList>
    </citation>
    <scope>NUCLEOTIDE SEQUENCE [LARGE SCALE GENOMIC DNA]</scope>
    <source>
        <strain evidence="14 17">FDAARGOS_1148</strain>
    </source>
</reference>
<protein>
    <recommendedName>
        <fullName evidence="4">enoyl-CoA hydratase</fullName>
        <ecNumber evidence="4">4.2.1.17</ecNumber>
    </recommendedName>
</protein>
<keyword evidence="6" id="KW-0442">Lipid degradation</keyword>
<dbReference type="SUPFAM" id="SSF51735">
    <property type="entry name" value="NAD(P)-binding Rossmann-fold domains"/>
    <property type="match status" value="1"/>
</dbReference>
<organism evidence="15 16">
    <name type="scientific">Staphylococcus condimenti</name>
    <dbReference type="NCBI Taxonomy" id="70255"/>
    <lineage>
        <taxon>Bacteria</taxon>
        <taxon>Bacillati</taxon>
        <taxon>Bacillota</taxon>
        <taxon>Bacilli</taxon>
        <taxon>Bacillales</taxon>
        <taxon>Staphylococcaceae</taxon>
        <taxon>Staphylococcus</taxon>
    </lineage>
</organism>
<evidence type="ECO:0000256" key="7">
    <source>
        <dbReference type="ARBA" id="ARBA00023002"/>
    </source>
</evidence>
<dbReference type="OrthoDB" id="9771883at2"/>
<dbReference type="GeneID" id="93725330"/>
<proteinExistence type="inferred from homology"/>
<dbReference type="Gene3D" id="3.40.50.720">
    <property type="entry name" value="NAD(P)-binding Rossmann-like Domain"/>
    <property type="match status" value="1"/>
</dbReference>
<dbReference type="Proteomes" id="UP000595942">
    <property type="component" value="Chromosome"/>
</dbReference>
<dbReference type="SUPFAM" id="SSF52096">
    <property type="entry name" value="ClpP/crotonase"/>
    <property type="match status" value="1"/>
</dbReference>
<dbReference type="Gene3D" id="3.90.226.10">
    <property type="entry name" value="2-enoyl-CoA Hydratase, Chain A, domain 1"/>
    <property type="match status" value="1"/>
</dbReference>
<keyword evidence="17" id="KW-1185">Reference proteome</keyword>